<dbReference type="PANTHER" id="PTHR33223">
    <property type="entry name" value="CCHC-TYPE DOMAIN-CONTAINING PROTEIN"/>
    <property type="match status" value="1"/>
</dbReference>
<dbReference type="Pfam" id="PF03732">
    <property type="entry name" value="Retrotrans_gag"/>
    <property type="match status" value="1"/>
</dbReference>
<gene>
    <name evidence="2" type="ORF">CR513_01397</name>
</gene>
<dbReference type="Proteomes" id="UP000257109">
    <property type="component" value="Unassembled WGS sequence"/>
</dbReference>
<name>A0A371IF27_MUCPR</name>
<accession>A0A371IF27</accession>
<comment type="caution">
    <text evidence="2">The sequence shown here is derived from an EMBL/GenBank/DDBJ whole genome shotgun (WGS) entry which is preliminary data.</text>
</comment>
<evidence type="ECO:0000313" key="2">
    <source>
        <dbReference type="EMBL" id="RDY13639.1"/>
    </source>
</evidence>
<dbReference type="EMBL" id="QJKJ01000238">
    <property type="protein sequence ID" value="RDY13639.1"/>
    <property type="molecule type" value="Genomic_DNA"/>
</dbReference>
<keyword evidence="3" id="KW-1185">Reference proteome</keyword>
<feature type="domain" description="Retrotransposon gag" evidence="1">
    <location>
        <begin position="3"/>
        <end position="63"/>
    </location>
</feature>
<proteinExistence type="predicted"/>
<reference evidence="2" key="1">
    <citation type="submission" date="2018-05" db="EMBL/GenBank/DDBJ databases">
        <title>Draft genome of Mucuna pruriens seed.</title>
        <authorList>
            <person name="Nnadi N.E."/>
            <person name="Vos R."/>
            <person name="Hasami M.H."/>
            <person name="Devisetty U.K."/>
            <person name="Aguiy J.C."/>
        </authorList>
    </citation>
    <scope>NUCLEOTIDE SEQUENCE [LARGE SCALE GENOMIC DNA]</scope>
    <source>
        <strain evidence="2">JCA_2017</strain>
    </source>
</reference>
<dbReference type="InterPro" id="IPR005162">
    <property type="entry name" value="Retrotrans_gag_dom"/>
</dbReference>
<protein>
    <recommendedName>
        <fullName evidence="1">Retrotransposon gag domain-containing protein</fullName>
    </recommendedName>
</protein>
<evidence type="ECO:0000313" key="3">
    <source>
        <dbReference type="Proteomes" id="UP000257109"/>
    </source>
</evidence>
<dbReference type="PANTHER" id="PTHR33223:SF3">
    <property type="match status" value="1"/>
</dbReference>
<evidence type="ECO:0000259" key="1">
    <source>
        <dbReference type="Pfam" id="PF03732"/>
    </source>
</evidence>
<dbReference type="AlphaFoldDB" id="A0A371IF27"/>
<feature type="non-terminal residue" evidence="2">
    <location>
        <position position="1"/>
    </location>
</feature>
<organism evidence="2 3">
    <name type="scientific">Mucuna pruriens</name>
    <name type="common">Velvet bean</name>
    <name type="synonym">Dolichos pruriens</name>
    <dbReference type="NCBI Taxonomy" id="157652"/>
    <lineage>
        <taxon>Eukaryota</taxon>
        <taxon>Viridiplantae</taxon>
        <taxon>Streptophyta</taxon>
        <taxon>Embryophyta</taxon>
        <taxon>Tracheophyta</taxon>
        <taxon>Spermatophyta</taxon>
        <taxon>Magnoliopsida</taxon>
        <taxon>eudicotyledons</taxon>
        <taxon>Gunneridae</taxon>
        <taxon>Pentapetalae</taxon>
        <taxon>rosids</taxon>
        <taxon>fabids</taxon>
        <taxon>Fabales</taxon>
        <taxon>Fabaceae</taxon>
        <taxon>Papilionoideae</taxon>
        <taxon>50 kb inversion clade</taxon>
        <taxon>NPAAA clade</taxon>
        <taxon>indigoferoid/millettioid clade</taxon>
        <taxon>Phaseoleae</taxon>
        <taxon>Mucuna</taxon>
    </lineage>
</organism>
<dbReference type="OrthoDB" id="1305902at2759"/>
<sequence>MGDMKRMFLEKFFPVSRTTLIKKEICGIRQHSVEILYEYWERFNKLCATCPHHQISEQLLIQKGVARKFELDEELLQTFRKVEINIPLHHAIKQIMKYEKFLNELCPQKGKKSKGHVEMGRNVSTLIKSEQVSILIQPAMPKKCKDLGTFTIPCTIGECTFVDAMLELGS</sequence>